<protein>
    <recommendedName>
        <fullName evidence="3">Capsular biosynthesis protein</fullName>
    </recommendedName>
</protein>
<proteinExistence type="predicted"/>
<organism evidence="1 2">
    <name type="scientific">Rhodobacter flavimaris</name>
    <dbReference type="NCBI Taxonomy" id="2907145"/>
    <lineage>
        <taxon>Bacteria</taxon>
        <taxon>Pseudomonadati</taxon>
        <taxon>Pseudomonadota</taxon>
        <taxon>Alphaproteobacteria</taxon>
        <taxon>Rhodobacterales</taxon>
        <taxon>Rhodobacter group</taxon>
        <taxon>Rhodobacter</taxon>
    </lineage>
</organism>
<dbReference type="Proteomes" id="UP001521181">
    <property type="component" value="Unassembled WGS sequence"/>
</dbReference>
<dbReference type="EMBL" id="JAJUOS010000009">
    <property type="protein sequence ID" value="MCE5974228.1"/>
    <property type="molecule type" value="Genomic_DNA"/>
</dbReference>
<gene>
    <name evidence="1" type="ORF">LZA78_12105</name>
</gene>
<reference evidence="1 2" key="1">
    <citation type="submission" date="2021-12" db="EMBL/GenBank/DDBJ databases">
        <title>Sinirhodobacter sp. WL0062 is a bacterium isolated from seawater.</title>
        <authorList>
            <person name="Wang L."/>
            <person name="He W."/>
            <person name="Zhang D.-F."/>
        </authorList>
    </citation>
    <scope>NUCLEOTIDE SEQUENCE [LARGE SCALE GENOMIC DNA]</scope>
    <source>
        <strain evidence="1 2">WL0062</strain>
    </source>
</reference>
<sequence>MSPARVILNLTPRLEAQVREARVPSLYSRIHDLIVRRGGTVGFGPPRWTREPDGDLHVIDNAQIPGPGQLAAATAYLDKFWHLDPEGVLAHSRIRDRVFDPEAVPSGDAQLYYDALRARFVLPRISRYNQPRAVQTIPDGAIAVFLQGPAPYVAGQAYLDADTMLRVVAAGAGGRPVVVKPHPLFVEDGRVLIAALRADGLSLIESLANVHDILAAASVTVSVNSGAAMEGFLHGKPAILFGQSDFSQMVEIVRNPEDFVPALTRALATARPYERFIHWYFGTQCLWLDDPELDRKVLAIFAEAGFDAERLGLTA</sequence>
<evidence type="ECO:0000313" key="2">
    <source>
        <dbReference type="Proteomes" id="UP001521181"/>
    </source>
</evidence>
<name>A0ABS8YXN4_9RHOB</name>
<evidence type="ECO:0008006" key="3">
    <source>
        <dbReference type="Google" id="ProtNLM"/>
    </source>
</evidence>
<evidence type="ECO:0000313" key="1">
    <source>
        <dbReference type="EMBL" id="MCE5974228.1"/>
    </source>
</evidence>
<comment type="caution">
    <text evidence="1">The sequence shown here is derived from an EMBL/GenBank/DDBJ whole genome shotgun (WGS) entry which is preliminary data.</text>
</comment>
<dbReference type="RefSeq" id="WP_233677200.1">
    <property type="nucleotide sequence ID" value="NZ_JAJUOS010000009.1"/>
</dbReference>
<keyword evidence="2" id="KW-1185">Reference proteome</keyword>
<accession>A0ABS8YXN4</accession>
<dbReference type="SUPFAM" id="SSF53756">
    <property type="entry name" value="UDP-Glycosyltransferase/glycogen phosphorylase"/>
    <property type="match status" value="1"/>
</dbReference>